<evidence type="ECO:0000259" key="6">
    <source>
        <dbReference type="PROSITE" id="PS51898"/>
    </source>
</evidence>
<keyword evidence="9" id="KW-1185">Reference proteome</keyword>
<dbReference type="PANTHER" id="PTHR30349:SF41">
    <property type="entry name" value="INTEGRASE_RECOMBINASE PROTEIN MJ0367-RELATED"/>
    <property type="match status" value="1"/>
</dbReference>
<dbReference type="SUPFAM" id="SSF56349">
    <property type="entry name" value="DNA breaking-rejoining enzymes"/>
    <property type="match status" value="1"/>
</dbReference>
<reference evidence="8 9" key="1">
    <citation type="submission" date="2019-09" db="EMBL/GenBank/DDBJ databases">
        <title>Genome sequencing of strain KACC 19322.</title>
        <authorList>
            <person name="Heo J."/>
            <person name="Kim S.-J."/>
            <person name="Kim J.-S."/>
            <person name="Hong S.-B."/>
            <person name="Kwon S.-W."/>
        </authorList>
    </citation>
    <scope>NUCLEOTIDE SEQUENCE [LARGE SCALE GENOMIC DNA]</scope>
    <source>
        <strain evidence="8 9">KACC 19322</strain>
    </source>
</reference>
<dbReference type="PROSITE" id="PS51900">
    <property type="entry name" value="CB"/>
    <property type="match status" value="1"/>
</dbReference>
<comment type="similarity">
    <text evidence="1">Belongs to the 'phage' integrase family.</text>
</comment>
<dbReference type="GO" id="GO:0006310">
    <property type="term" value="P:DNA recombination"/>
    <property type="evidence" value="ECO:0007669"/>
    <property type="project" value="UniProtKB-KW"/>
</dbReference>
<dbReference type="InterPro" id="IPR004107">
    <property type="entry name" value="Integrase_SAM-like_N"/>
</dbReference>
<dbReference type="OrthoDB" id="4326943at2"/>
<dbReference type="Pfam" id="PF00589">
    <property type="entry name" value="Phage_integrase"/>
    <property type="match status" value="1"/>
</dbReference>
<evidence type="ECO:0000256" key="2">
    <source>
        <dbReference type="ARBA" id="ARBA00022908"/>
    </source>
</evidence>
<gene>
    <name evidence="8" type="ORF">FLP23_06825</name>
</gene>
<evidence type="ECO:0000259" key="7">
    <source>
        <dbReference type="PROSITE" id="PS51900"/>
    </source>
</evidence>
<keyword evidence="2" id="KW-0229">DNA integration</keyword>
<dbReference type="GO" id="GO:0015074">
    <property type="term" value="P:DNA integration"/>
    <property type="evidence" value="ECO:0007669"/>
    <property type="project" value="UniProtKB-KW"/>
</dbReference>
<dbReference type="GO" id="GO:0003677">
    <property type="term" value="F:DNA binding"/>
    <property type="evidence" value="ECO:0007669"/>
    <property type="project" value="UniProtKB-UniRule"/>
</dbReference>
<dbReference type="RefSeq" id="WP_149325162.1">
    <property type="nucleotide sequence ID" value="NZ_CP043504.1"/>
</dbReference>
<evidence type="ECO:0000256" key="3">
    <source>
        <dbReference type="ARBA" id="ARBA00023125"/>
    </source>
</evidence>
<dbReference type="Pfam" id="PF14659">
    <property type="entry name" value="Phage_int_SAM_3"/>
    <property type="match status" value="1"/>
</dbReference>
<dbReference type="EMBL" id="CP043504">
    <property type="protein sequence ID" value="QEO09742.1"/>
    <property type="molecule type" value="Genomic_DNA"/>
</dbReference>
<feature type="domain" description="Core-binding (CB)" evidence="7">
    <location>
        <begin position="75"/>
        <end position="156"/>
    </location>
</feature>
<dbReference type="Proteomes" id="UP000322159">
    <property type="component" value="Chromosome"/>
</dbReference>
<dbReference type="AlphaFoldDB" id="A0A5C1YA28"/>
<evidence type="ECO:0000256" key="5">
    <source>
        <dbReference type="PROSITE-ProRule" id="PRU01248"/>
    </source>
</evidence>
<proteinExistence type="inferred from homology"/>
<dbReference type="PROSITE" id="PS51898">
    <property type="entry name" value="TYR_RECOMBINASE"/>
    <property type="match status" value="1"/>
</dbReference>
<evidence type="ECO:0000313" key="9">
    <source>
        <dbReference type="Proteomes" id="UP000322159"/>
    </source>
</evidence>
<evidence type="ECO:0000256" key="1">
    <source>
        <dbReference type="ARBA" id="ARBA00008857"/>
    </source>
</evidence>
<dbReference type="InterPro" id="IPR013762">
    <property type="entry name" value="Integrase-like_cat_sf"/>
</dbReference>
<dbReference type="InterPro" id="IPR050090">
    <property type="entry name" value="Tyrosine_recombinase_XerCD"/>
</dbReference>
<feature type="domain" description="Tyr recombinase" evidence="6">
    <location>
        <begin position="177"/>
        <end position="385"/>
    </location>
</feature>
<dbReference type="Gene3D" id="1.10.150.130">
    <property type="match status" value="1"/>
</dbReference>
<keyword evidence="4" id="KW-0233">DNA recombination</keyword>
<sequence>MSAGRPRTPIGAYGEIGVRPKGRGYIATARYRDRDGRLRPVTATGRSESAARARLKDRMLHRPGHGPAGVLDATSPFPELAELWLADLAMQDLVDGTKDNYRDDLRLHVIPAFEHFALGEITTGRVEGFLKSEAQVSYSRAKHSRTMLNLLFGFALRHDAIPRNPVEGTSPLRKPKGEPQALTLAQIAAIRRAAATWRTGAGAKGPKPDGQVRDIIEVLLGTALRIGECLALRPCDIEDGSHGMILAVRGTVVLRTGSGAVRQDHPKTEHSVRRIAVPQFAAAVIRARLAPLGPEDAERTIFHNRKAGPLSPYNVRRTFRAFLELAGLAESGITLRWYRRTGATVIARGAGTDAAAAFLGHGSTAITEGHYIEPDRSVDLGPAALLERTLRPVDADGFLLALPATRAEDVALAQFDDEEGDDEGWQAA</sequence>
<dbReference type="InterPro" id="IPR011010">
    <property type="entry name" value="DNA_brk_join_enz"/>
</dbReference>
<dbReference type="KEGG" id="lyk:FLP23_06825"/>
<keyword evidence="3 5" id="KW-0238">DNA-binding</keyword>
<dbReference type="PANTHER" id="PTHR30349">
    <property type="entry name" value="PHAGE INTEGRASE-RELATED"/>
    <property type="match status" value="1"/>
</dbReference>
<organism evidence="8 9">
    <name type="scientific">Protaetiibacter larvae</name>
    <dbReference type="NCBI Taxonomy" id="2592654"/>
    <lineage>
        <taxon>Bacteria</taxon>
        <taxon>Bacillati</taxon>
        <taxon>Actinomycetota</taxon>
        <taxon>Actinomycetes</taxon>
        <taxon>Micrococcales</taxon>
        <taxon>Microbacteriaceae</taxon>
        <taxon>Protaetiibacter</taxon>
    </lineage>
</organism>
<protein>
    <submittedName>
        <fullName evidence="8">Tyrosine-type recombinase/integrase</fullName>
    </submittedName>
</protein>
<evidence type="ECO:0000256" key="4">
    <source>
        <dbReference type="ARBA" id="ARBA00023172"/>
    </source>
</evidence>
<dbReference type="Gene3D" id="1.10.443.10">
    <property type="entry name" value="Intergrase catalytic core"/>
    <property type="match status" value="1"/>
</dbReference>
<evidence type="ECO:0000313" key="8">
    <source>
        <dbReference type="EMBL" id="QEO09742.1"/>
    </source>
</evidence>
<accession>A0A5C1YA28</accession>
<name>A0A5C1YA28_9MICO</name>
<dbReference type="InterPro" id="IPR010998">
    <property type="entry name" value="Integrase_recombinase_N"/>
</dbReference>
<dbReference type="InterPro" id="IPR044068">
    <property type="entry name" value="CB"/>
</dbReference>
<dbReference type="InterPro" id="IPR002104">
    <property type="entry name" value="Integrase_catalytic"/>
</dbReference>